<gene>
    <name evidence="1" type="ORF">METZ01_LOCUS237777</name>
</gene>
<proteinExistence type="predicted"/>
<accession>A0A382HDT8</accession>
<dbReference type="AlphaFoldDB" id="A0A382HDT8"/>
<organism evidence="1">
    <name type="scientific">marine metagenome</name>
    <dbReference type="NCBI Taxonomy" id="408172"/>
    <lineage>
        <taxon>unclassified sequences</taxon>
        <taxon>metagenomes</taxon>
        <taxon>ecological metagenomes</taxon>
    </lineage>
</organism>
<name>A0A382HDT8_9ZZZZ</name>
<dbReference type="PROSITE" id="PS51257">
    <property type="entry name" value="PROKAR_LIPOPROTEIN"/>
    <property type="match status" value="1"/>
</dbReference>
<dbReference type="EMBL" id="UINC01060429">
    <property type="protein sequence ID" value="SVB84923.1"/>
    <property type="molecule type" value="Genomic_DNA"/>
</dbReference>
<protein>
    <submittedName>
        <fullName evidence="1">Uncharacterized protein</fullName>
    </submittedName>
</protein>
<evidence type="ECO:0000313" key="1">
    <source>
        <dbReference type="EMBL" id="SVB84923.1"/>
    </source>
</evidence>
<reference evidence="1" key="1">
    <citation type="submission" date="2018-05" db="EMBL/GenBank/DDBJ databases">
        <authorList>
            <person name="Lanie J.A."/>
            <person name="Ng W.-L."/>
            <person name="Kazmierczak K.M."/>
            <person name="Andrzejewski T.M."/>
            <person name="Davidsen T.M."/>
            <person name="Wayne K.J."/>
            <person name="Tettelin H."/>
            <person name="Glass J.I."/>
            <person name="Rusch D."/>
            <person name="Podicherti R."/>
            <person name="Tsui H.-C.T."/>
            <person name="Winkler M.E."/>
        </authorList>
    </citation>
    <scope>NUCLEOTIDE SEQUENCE</scope>
</reference>
<sequence>MKNFLILFLIPLFLFIGCSDDDGDVDVYDCEAKAQDALANGFNVYLEDYLAAIGAGDTTYEQPSDWKTKCDAYDDMMHEMFSEGCYDSDANITQESIDSFSTWCDI</sequence>